<dbReference type="RefSeq" id="WP_001296706.1">
    <property type="nucleotide sequence ID" value="NZ_SEVC01000002.1"/>
</dbReference>
<proteinExistence type="predicted"/>
<gene>
    <name evidence="1" type="ORF">WLH_03817</name>
</gene>
<evidence type="ECO:0000313" key="1">
    <source>
        <dbReference type="EMBL" id="ANK05078.1"/>
    </source>
</evidence>
<evidence type="ECO:0000313" key="2">
    <source>
        <dbReference type="Proteomes" id="UP000183316"/>
    </source>
</evidence>
<organism evidence="1 2">
    <name type="scientific">Escherichia coli O25b:H4</name>
    <dbReference type="NCBI Taxonomy" id="941280"/>
    <lineage>
        <taxon>Bacteria</taxon>
        <taxon>Pseudomonadati</taxon>
        <taxon>Pseudomonadota</taxon>
        <taxon>Gammaproteobacteria</taxon>
        <taxon>Enterobacterales</taxon>
        <taxon>Enterobacteriaceae</taxon>
        <taxon>Escherichia</taxon>
    </lineage>
</organism>
<dbReference type="GO" id="GO:0004022">
    <property type="term" value="F:alcohol dehydrogenase (NAD+) activity"/>
    <property type="evidence" value="ECO:0007669"/>
    <property type="project" value="UniProtKB-EC"/>
</dbReference>
<reference evidence="1 2" key="1">
    <citation type="submission" date="2016-03" db="EMBL/GenBank/DDBJ databases">
        <title>Genome Sequence and Comparative Pathogenic Determinants of Uropathogenic Escherichia coli O25b:H4, a Clinical Isolate from Saudi Arabia.</title>
        <authorList>
            <person name="Alyamani E.A.J."/>
            <person name="Khiyami M.A."/>
            <person name="Booq R.Y."/>
            <person name="Bahwerth F.S."/>
            <person name="Vaisvil B."/>
            <person name="Schmitt D.P."/>
            <person name="Kapatral V."/>
        </authorList>
    </citation>
    <scope>NUCLEOTIDE SEQUENCE [LARGE SCALE GENOMIC DNA]</scope>
    <source>
        <strain evidence="1 2">O25b:H4</strain>
    </source>
</reference>
<dbReference type="AlphaFoldDB" id="A0A192CFZ8"/>
<dbReference type="EC" id="1.1.1.1" evidence="1"/>
<sequence>MAQGMDLMGNMAPFILRGVTLKGIDSVMFAKEKRAAIWQQAV</sequence>
<dbReference type="PATRIC" id="fig|941280.3.peg.3791"/>
<dbReference type="EMBL" id="CP015085">
    <property type="protein sequence ID" value="ANK05078.1"/>
    <property type="molecule type" value="Genomic_DNA"/>
</dbReference>
<dbReference type="Proteomes" id="UP000183316">
    <property type="component" value="Chromosome"/>
</dbReference>
<name>A0A192CFZ8_ECO25</name>
<accession>A0A192CFZ8</accession>
<protein>
    <submittedName>
        <fullName evidence="1">Alcohol dehydrogenase</fullName>
        <ecNumber evidence="1">1.1.1.1</ecNumber>
    </submittedName>
</protein>
<keyword evidence="1" id="KW-0560">Oxidoreductase</keyword>
<dbReference type="Gene3D" id="3.40.50.720">
    <property type="entry name" value="NAD(P)-binding Rossmann-like Domain"/>
    <property type="match status" value="1"/>
</dbReference>